<dbReference type="SUPFAM" id="SSF48056">
    <property type="entry name" value="Di-copper centre-containing domain"/>
    <property type="match status" value="1"/>
</dbReference>
<keyword evidence="1" id="KW-0479">Metal-binding</keyword>
<dbReference type="PROSITE" id="PS00498">
    <property type="entry name" value="TYROSINASE_2"/>
    <property type="match status" value="1"/>
</dbReference>
<evidence type="ECO:0000259" key="2">
    <source>
        <dbReference type="PROSITE" id="PS00498"/>
    </source>
</evidence>
<dbReference type="Pfam" id="PF00264">
    <property type="entry name" value="Tyrosinase"/>
    <property type="match status" value="1"/>
</dbReference>
<dbReference type="WBParaSite" id="MhA1_Contig601.frz3.gene3">
    <property type="protein sequence ID" value="MhA1_Contig601.frz3.gene3"/>
    <property type="gene ID" value="MhA1_Contig601.frz3.gene3"/>
</dbReference>
<evidence type="ECO:0000313" key="4">
    <source>
        <dbReference type="WBParaSite" id="MhA1_Contig601.frz3.gene3"/>
    </source>
</evidence>
<organism evidence="3 4">
    <name type="scientific">Meloidogyne hapla</name>
    <name type="common">Root-knot nematode worm</name>
    <dbReference type="NCBI Taxonomy" id="6305"/>
    <lineage>
        <taxon>Eukaryota</taxon>
        <taxon>Metazoa</taxon>
        <taxon>Ecdysozoa</taxon>
        <taxon>Nematoda</taxon>
        <taxon>Chromadorea</taxon>
        <taxon>Rhabditida</taxon>
        <taxon>Tylenchina</taxon>
        <taxon>Tylenchomorpha</taxon>
        <taxon>Tylenchoidea</taxon>
        <taxon>Meloidogynidae</taxon>
        <taxon>Meloidogyninae</taxon>
        <taxon>Meloidogyne</taxon>
    </lineage>
</organism>
<accession>A0A1I8BTJ1</accession>
<protein>
    <submittedName>
        <fullName evidence="4">Tyrosinase_Cu-bd domain-containing protein</fullName>
    </submittedName>
</protein>
<dbReference type="AlphaFoldDB" id="A0A1I8BTJ1"/>
<dbReference type="InterPro" id="IPR050316">
    <property type="entry name" value="Tyrosinase/Hemocyanin"/>
</dbReference>
<proteinExistence type="predicted"/>
<dbReference type="PANTHER" id="PTHR11474:SF21">
    <property type="entry name" value="SHKT DOMAIN-CONTAINING PROTEIN"/>
    <property type="match status" value="1"/>
</dbReference>
<dbReference type="PANTHER" id="PTHR11474">
    <property type="entry name" value="TYROSINASE FAMILY MEMBER"/>
    <property type="match status" value="1"/>
</dbReference>
<keyword evidence="3" id="KW-1185">Reference proteome</keyword>
<dbReference type="Proteomes" id="UP000095281">
    <property type="component" value="Unplaced"/>
</dbReference>
<dbReference type="InterPro" id="IPR008922">
    <property type="entry name" value="Di-copper_centre_dom_sf"/>
</dbReference>
<sequence length="82" mass="9904">MRYADFAANDPIFYNHHCFVDLTWELWRQKQQKDPKQRPLQYPPDFEKVKNIDGCKNEYTDILYQYAPRPTCSRTNRNCGSK</sequence>
<feature type="domain" description="Tyrosinase copper-binding" evidence="2">
    <location>
        <begin position="10"/>
        <end position="21"/>
    </location>
</feature>
<evidence type="ECO:0000313" key="3">
    <source>
        <dbReference type="Proteomes" id="UP000095281"/>
    </source>
</evidence>
<dbReference type="GO" id="GO:0046872">
    <property type="term" value="F:metal ion binding"/>
    <property type="evidence" value="ECO:0007669"/>
    <property type="project" value="UniProtKB-KW"/>
</dbReference>
<dbReference type="GO" id="GO:0016491">
    <property type="term" value="F:oxidoreductase activity"/>
    <property type="evidence" value="ECO:0007669"/>
    <property type="project" value="InterPro"/>
</dbReference>
<dbReference type="InterPro" id="IPR002227">
    <property type="entry name" value="Tyrosinase_Cu-bd"/>
</dbReference>
<dbReference type="Gene3D" id="1.10.1280.10">
    <property type="entry name" value="Di-copper center containing domain from catechol oxidase"/>
    <property type="match status" value="1"/>
</dbReference>
<reference evidence="4" key="1">
    <citation type="submission" date="2016-11" db="UniProtKB">
        <authorList>
            <consortium name="WormBaseParasite"/>
        </authorList>
    </citation>
    <scope>IDENTIFICATION</scope>
</reference>
<name>A0A1I8BTJ1_MELHA</name>
<evidence type="ECO:0000256" key="1">
    <source>
        <dbReference type="ARBA" id="ARBA00022723"/>
    </source>
</evidence>